<dbReference type="GO" id="GO:0005960">
    <property type="term" value="C:glycine cleavage complex"/>
    <property type="evidence" value="ECO:0007669"/>
    <property type="project" value="InterPro"/>
</dbReference>
<comment type="function">
    <text evidence="7">The glycine cleavage system catalyzes the degradation of glycine.</text>
</comment>
<gene>
    <name evidence="7" type="primary">gcvT</name>
    <name evidence="11" type="ORF">C8D97_102167</name>
</gene>
<evidence type="ECO:0000313" key="12">
    <source>
        <dbReference type="Proteomes" id="UP000245790"/>
    </source>
</evidence>
<dbReference type="Gene3D" id="2.40.30.110">
    <property type="entry name" value="Aminomethyltransferase beta-barrel domains"/>
    <property type="match status" value="1"/>
</dbReference>
<evidence type="ECO:0000259" key="10">
    <source>
        <dbReference type="Pfam" id="PF08669"/>
    </source>
</evidence>
<feature type="binding site" evidence="8">
    <location>
        <position position="196"/>
    </location>
    <ligand>
        <name>substrate</name>
    </ligand>
</feature>
<protein>
    <recommendedName>
        <fullName evidence="2 7">Aminomethyltransferase</fullName>
        <ecNumber evidence="2 7">2.1.2.10</ecNumber>
    </recommendedName>
    <alternativeName>
        <fullName evidence="5 7">Glycine cleavage system T protein</fullName>
    </alternativeName>
</protein>
<dbReference type="NCBIfam" id="NF001567">
    <property type="entry name" value="PRK00389.1"/>
    <property type="match status" value="1"/>
</dbReference>
<dbReference type="PIRSF" id="PIRSF006487">
    <property type="entry name" value="GcvT"/>
    <property type="match status" value="1"/>
</dbReference>
<keyword evidence="12" id="KW-1185">Reference proteome</keyword>
<keyword evidence="11" id="KW-0489">Methyltransferase</keyword>
<dbReference type="GO" id="GO:0008168">
    <property type="term" value="F:methyltransferase activity"/>
    <property type="evidence" value="ECO:0007669"/>
    <property type="project" value="UniProtKB-KW"/>
</dbReference>
<feature type="domain" description="GCVT N-terminal" evidence="9">
    <location>
        <begin position="7"/>
        <end position="257"/>
    </location>
</feature>
<comment type="catalytic activity">
    <reaction evidence="6 7">
        <text>N(6)-[(R)-S(8)-aminomethyldihydrolipoyl]-L-lysyl-[protein] + (6S)-5,6,7,8-tetrahydrofolate = N(6)-[(R)-dihydrolipoyl]-L-lysyl-[protein] + (6R)-5,10-methylene-5,6,7,8-tetrahydrofolate + NH4(+)</text>
        <dbReference type="Rhea" id="RHEA:16945"/>
        <dbReference type="Rhea" id="RHEA-COMP:10475"/>
        <dbReference type="Rhea" id="RHEA-COMP:10492"/>
        <dbReference type="ChEBI" id="CHEBI:15636"/>
        <dbReference type="ChEBI" id="CHEBI:28938"/>
        <dbReference type="ChEBI" id="CHEBI:57453"/>
        <dbReference type="ChEBI" id="CHEBI:83100"/>
        <dbReference type="ChEBI" id="CHEBI:83143"/>
        <dbReference type="EC" id="2.1.2.10"/>
    </reaction>
</comment>
<sequence length="361" mass="39524">MGLKTPFYQHHIDAGAKMVDFGGWDMPINYGSQIDEHQTVRTDAGMFDVSHMTIVDVTGADAKPYLRKLLANDIAKLTESGKALYSGMLNEDGGVIDDLITYYIDDTFYRVVVNASTREKDLAWMEKQAQDFDVKVAHNPDYAMLAVQGPNAIAKTQSVFTDAQKQASKDIGVFFAVESDGLFIARTGYTGEDGYEIMVPLAQVDTFWNALLDAGVKPCGLGARDTLRLEAGMNLYGQDMDETVSPLEANMGWTITWEPADRDFIGRKALEQQKADGVKNKLAGLVLEGKGVMRAHMKVICEDGSIGETTSGTMSPTLKKSIAFARIPKTAGEQVMVEMRGKQVPAKVVKACFVRNGKPLI</sequence>
<dbReference type="Gene3D" id="3.30.1360.120">
    <property type="entry name" value="Probable tRNA modification gtpase trme, domain 1"/>
    <property type="match status" value="1"/>
</dbReference>
<dbReference type="SUPFAM" id="SSF101790">
    <property type="entry name" value="Aminomethyltransferase beta-barrel domain"/>
    <property type="match status" value="1"/>
</dbReference>
<dbReference type="GO" id="GO:0032259">
    <property type="term" value="P:methylation"/>
    <property type="evidence" value="ECO:0007669"/>
    <property type="project" value="UniProtKB-KW"/>
</dbReference>
<comment type="similarity">
    <text evidence="1 7">Belongs to the GcvT family.</text>
</comment>
<dbReference type="SUPFAM" id="SSF103025">
    <property type="entry name" value="Folate-binding domain"/>
    <property type="match status" value="1"/>
</dbReference>
<dbReference type="Gene3D" id="3.30.70.1400">
    <property type="entry name" value="Aminomethyltransferase beta-barrel domains"/>
    <property type="match status" value="1"/>
</dbReference>
<dbReference type="PANTHER" id="PTHR43757">
    <property type="entry name" value="AMINOMETHYLTRANSFERASE"/>
    <property type="match status" value="1"/>
</dbReference>
<evidence type="ECO:0000256" key="7">
    <source>
        <dbReference type="HAMAP-Rule" id="MF_00259"/>
    </source>
</evidence>
<dbReference type="EC" id="2.1.2.10" evidence="2 7"/>
<accession>A0A316FZ13</accession>
<comment type="subunit">
    <text evidence="7">The glycine cleavage system is composed of four proteins: P, T, L and H.</text>
</comment>
<reference evidence="11 12" key="1">
    <citation type="submission" date="2018-05" db="EMBL/GenBank/DDBJ databases">
        <title>Genomic Encyclopedia of Type Strains, Phase IV (KMG-IV): sequencing the most valuable type-strain genomes for metagenomic binning, comparative biology and taxonomic classification.</title>
        <authorList>
            <person name="Goeker M."/>
        </authorList>
    </citation>
    <scope>NUCLEOTIDE SEQUENCE [LARGE SCALE GENOMIC DNA]</scope>
    <source>
        <strain evidence="11 12">DSM 25350</strain>
    </source>
</reference>
<dbReference type="InterPro" id="IPR006222">
    <property type="entry name" value="GCVT_N"/>
</dbReference>
<proteinExistence type="inferred from homology"/>
<dbReference type="InterPro" id="IPR013977">
    <property type="entry name" value="GcvT_C"/>
</dbReference>
<dbReference type="Gene3D" id="4.10.1250.10">
    <property type="entry name" value="Aminomethyltransferase fragment"/>
    <property type="match status" value="1"/>
</dbReference>
<dbReference type="InterPro" id="IPR028896">
    <property type="entry name" value="GcvT/YgfZ/DmdA"/>
</dbReference>
<name>A0A316FZ13_9GAMM</name>
<evidence type="ECO:0000313" key="11">
    <source>
        <dbReference type="EMBL" id="PWK53778.1"/>
    </source>
</evidence>
<evidence type="ECO:0000256" key="5">
    <source>
        <dbReference type="ARBA" id="ARBA00031395"/>
    </source>
</evidence>
<dbReference type="InterPro" id="IPR027266">
    <property type="entry name" value="TrmE/GcvT-like"/>
</dbReference>
<dbReference type="Proteomes" id="UP000245790">
    <property type="component" value="Unassembled WGS sequence"/>
</dbReference>
<organism evidence="11 12">
    <name type="scientific">Pleionea mediterranea</name>
    <dbReference type="NCBI Taxonomy" id="523701"/>
    <lineage>
        <taxon>Bacteria</taxon>
        <taxon>Pseudomonadati</taxon>
        <taxon>Pseudomonadota</taxon>
        <taxon>Gammaproteobacteria</taxon>
        <taxon>Oceanospirillales</taxon>
        <taxon>Pleioneaceae</taxon>
        <taxon>Pleionea</taxon>
    </lineage>
</organism>
<dbReference type="HAMAP" id="MF_00259">
    <property type="entry name" value="GcvT"/>
    <property type="match status" value="1"/>
</dbReference>
<evidence type="ECO:0000256" key="4">
    <source>
        <dbReference type="ARBA" id="ARBA00022679"/>
    </source>
</evidence>
<dbReference type="OrthoDB" id="9774591at2"/>
<evidence type="ECO:0000259" key="9">
    <source>
        <dbReference type="Pfam" id="PF01571"/>
    </source>
</evidence>
<dbReference type="InterPro" id="IPR029043">
    <property type="entry name" value="GcvT/YgfZ_C"/>
</dbReference>
<dbReference type="NCBIfam" id="TIGR00528">
    <property type="entry name" value="gcvT"/>
    <property type="match status" value="1"/>
</dbReference>
<dbReference type="InterPro" id="IPR022903">
    <property type="entry name" value="GcvT_bac"/>
</dbReference>
<dbReference type="Pfam" id="PF08669">
    <property type="entry name" value="GCV_T_C"/>
    <property type="match status" value="1"/>
</dbReference>
<dbReference type="FunFam" id="3.30.70.1400:FF:000001">
    <property type="entry name" value="Aminomethyltransferase"/>
    <property type="match status" value="1"/>
</dbReference>
<keyword evidence="4 7" id="KW-0808">Transferase</keyword>
<dbReference type="RefSeq" id="WP_109761840.1">
    <property type="nucleotide sequence ID" value="NZ_QGGU01000002.1"/>
</dbReference>
<dbReference type="GO" id="GO:0005829">
    <property type="term" value="C:cytosol"/>
    <property type="evidence" value="ECO:0007669"/>
    <property type="project" value="TreeGrafter"/>
</dbReference>
<dbReference type="EMBL" id="QGGU01000002">
    <property type="protein sequence ID" value="PWK53778.1"/>
    <property type="molecule type" value="Genomic_DNA"/>
</dbReference>
<dbReference type="FunFam" id="4.10.1250.10:FF:000001">
    <property type="entry name" value="Aminomethyltransferase"/>
    <property type="match status" value="1"/>
</dbReference>
<dbReference type="PANTHER" id="PTHR43757:SF2">
    <property type="entry name" value="AMINOMETHYLTRANSFERASE, MITOCHONDRIAL"/>
    <property type="match status" value="1"/>
</dbReference>
<dbReference type="GO" id="GO:0008483">
    <property type="term" value="F:transaminase activity"/>
    <property type="evidence" value="ECO:0007669"/>
    <property type="project" value="UniProtKB-KW"/>
</dbReference>
<feature type="domain" description="Aminomethyltransferase C-terminal" evidence="10">
    <location>
        <begin position="281"/>
        <end position="354"/>
    </location>
</feature>
<dbReference type="InterPro" id="IPR006223">
    <property type="entry name" value="GcvT"/>
</dbReference>
<evidence type="ECO:0000256" key="6">
    <source>
        <dbReference type="ARBA" id="ARBA00047665"/>
    </source>
</evidence>
<evidence type="ECO:0000256" key="2">
    <source>
        <dbReference type="ARBA" id="ARBA00012616"/>
    </source>
</evidence>
<dbReference type="Pfam" id="PF01571">
    <property type="entry name" value="GCV_T"/>
    <property type="match status" value="1"/>
</dbReference>
<evidence type="ECO:0000256" key="8">
    <source>
        <dbReference type="PIRSR" id="PIRSR006487-1"/>
    </source>
</evidence>
<evidence type="ECO:0000256" key="3">
    <source>
        <dbReference type="ARBA" id="ARBA00022576"/>
    </source>
</evidence>
<dbReference type="AlphaFoldDB" id="A0A316FZ13"/>
<comment type="caution">
    <text evidence="11">The sequence shown here is derived from an EMBL/GenBank/DDBJ whole genome shotgun (WGS) entry which is preliminary data.</text>
</comment>
<keyword evidence="3 7" id="KW-0032">Aminotransferase</keyword>
<evidence type="ECO:0000256" key="1">
    <source>
        <dbReference type="ARBA" id="ARBA00008609"/>
    </source>
</evidence>
<dbReference type="GO" id="GO:0004047">
    <property type="term" value="F:aminomethyltransferase activity"/>
    <property type="evidence" value="ECO:0007669"/>
    <property type="project" value="UniProtKB-UniRule"/>
</dbReference>
<dbReference type="GO" id="GO:0019464">
    <property type="term" value="P:glycine decarboxylation via glycine cleavage system"/>
    <property type="evidence" value="ECO:0007669"/>
    <property type="project" value="UniProtKB-UniRule"/>
</dbReference>